<dbReference type="Pfam" id="PF00990">
    <property type="entry name" value="GGDEF"/>
    <property type="match status" value="1"/>
</dbReference>
<keyword evidence="2 5" id="KW-0238">DNA-binding</keyword>
<dbReference type="Pfam" id="PF13377">
    <property type="entry name" value="Peripla_BP_3"/>
    <property type="match status" value="1"/>
</dbReference>
<evidence type="ECO:0000313" key="5">
    <source>
        <dbReference type="EMBL" id="SHM51141.1"/>
    </source>
</evidence>
<sequence length="616" mass="70437">MQNNKKIALFISHIYGEYQRNLCTGIITRAAEYGYQIDIFASNDGETTEELEQGESSILKIPNFSSYRGVIFASGTYRESGLKNQILQTIKEKCSCPILNINQEPSEFYTLSIDNIQPMKELVSHLITTHKYQRISFLANKHDELFSSQRIKSYQDTMSEYKLSWSDNTIAWCNPNINSVLDAVTKLLSNPEGPPEVIVCYNDSIALMVSKILTDKGYTIPNDIAITGYDNLESARHNIPPITSVEFPVRELGELTMDTLIRIYAGEKPDKSITMSAHPVILSSCGCINPSTQRNSHYNLNLIETIARREREMITDINLSSSLLNITDIDEGMDVLARFTNTIENLEGFYICLYSDWDSLSDSILDITDVDEDNAYSNDLKLLKMGIKNGKRVPECSFNSHILLPSSAYGNSSIAFLYMPLYFKDKNFGYIALSYKNNYIKHTFSFMLWLRNINNMLQTIVSNYERTALINRLETLYLKDELTHFWNSKGLKKHCDALLIKKNDSDNPLIVITLNINSLDQIQAQFGLNEAELCLLILARAIESNQTDSLFCSRTEKNTFLLLFQDTLEEDAIGLMKKIEKYIQNYQLIHKKSYSIHLSYSCQTYTLDNLYTIQEE</sequence>
<dbReference type="PROSITE" id="PS50887">
    <property type="entry name" value="GGDEF"/>
    <property type="match status" value="1"/>
</dbReference>
<dbReference type="EMBL" id="FRCP01000011">
    <property type="protein sequence ID" value="SHM51141.1"/>
    <property type="molecule type" value="Genomic_DNA"/>
</dbReference>
<dbReference type="Gene3D" id="3.40.50.2300">
    <property type="match status" value="2"/>
</dbReference>
<dbReference type="STRING" id="1120996.SAMN02746066_02210"/>
<keyword evidence="1" id="KW-0805">Transcription regulation</keyword>
<name>A0A1M7JE40_9FIRM</name>
<dbReference type="RefSeq" id="WP_073287599.1">
    <property type="nucleotide sequence ID" value="NZ_FRCP01000011.1"/>
</dbReference>
<dbReference type="PANTHER" id="PTHR30146">
    <property type="entry name" value="LACI-RELATED TRANSCRIPTIONAL REPRESSOR"/>
    <property type="match status" value="1"/>
</dbReference>
<dbReference type="GO" id="GO:0003700">
    <property type="term" value="F:DNA-binding transcription factor activity"/>
    <property type="evidence" value="ECO:0007669"/>
    <property type="project" value="TreeGrafter"/>
</dbReference>
<dbReference type="InterPro" id="IPR046335">
    <property type="entry name" value="LacI/GalR-like_sensor"/>
</dbReference>
<dbReference type="InterPro" id="IPR029787">
    <property type="entry name" value="Nucleotide_cyclase"/>
</dbReference>
<accession>A0A1M7JE40</accession>
<keyword evidence="6" id="KW-1185">Reference proteome</keyword>
<dbReference type="GO" id="GO:0000976">
    <property type="term" value="F:transcription cis-regulatory region binding"/>
    <property type="evidence" value="ECO:0007669"/>
    <property type="project" value="TreeGrafter"/>
</dbReference>
<dbReference type="SUPFAM" id="SSF55073">
    <property type="entry name" value="Nucleotide cyclase"/>
    <property type="match status" value="1"/>
</dbReference>
<gene>
    <name evidence="5" type="ORF">SAMN02746066_02210</name>
</gene>
<protein>
    <submittedName>
        <fullName evidence="5">DNA-binding transcriptional regulator, LacI/PurR family</fullName>
    </submittedName>
</protein>
<dbReference type="OrthoDB" id="1835616at2"/>
<dbReference type="AlphaFoldDB" id="A0A1M7JE40"/>
<dbReference type="SMART" id="SM00267">
    <property type="entry name" value="GGDEF"/>
    <property type="match status" value="1"/>
</dbReference>
<proteinExistence type="predicted"/>
<dbReference type="PANTHER" id="PTHR30146:SF24">
    <property type="entry name" value="XYLOSE OPERON REGULATORY PROTEIN"/>
    <property type="match status" value="1"/>
</dbReference>
<evidence type="ECO:0000259" key="4">
    <source>
        <dbReference type="PROSITE" id="PS50887"/>
    </source>
</evidence>
<dbReference type="SUPFAM" id="SSF53822">
    <property type="entry name" value="Periplasmic binding protein-like I"/>
    <property type="match status" value="1"/>
</dbReference>
<evidence type="ECO:0000256" key="3">
    <source>
        <dbReference type="ARBA" id="ARBA00023163"/>
    </source>
</evidence>
<dbReference type="InterPro" id="IPR000160">
    <property type="entry name" value="GGDEF_dom"/>
</dbReference>
<evidence type="ECO:0000256" key="1">
    <source>
        <dbReference type="ARBA" id="ARBA00023015"/>
    </source>
</evidence>
<keyword evidence="3" id="KW-0804">Transcription</keyword>
<evidence type="ECO:0000313" key="6">
    <source>
        <dbReference type="Proteomes" id="UP000184038"/>
    </source>
</evidence>
<evidence type="ECO:0000256" key="2">
    <source>
        <dbReference type="ARBA" id="ARBA00023125"/>
    </source>
</evidence>
<dbReference type="Gene3D" id="3.30.70.270">
    <property type="match status" value="1"/>
</dbReference>
<reference evidence="5 6" key="1">
    <citation type="submission" date="2016-11" db="EMBL/GenBank/DDBJ databases">
        <authorList>
            <person name="Jaros S."/>
            <person name="Januszkiewicz K."/>
            <person name="Wedrychowicz H."/>
        </authorList>
    </citation>
    <scope>NUCLEOTIDE SEQUENCE [LARGE SCALE GENOMIC DNA]</scope>
    <source>
        <strain evidence="5 6">DSM 15930</strain>
    </source>
</reference>
<dbReference type="Proteomes" id="UP000184038">
    <property type="component" value="Unassembled WGS sequence"/>
</dbReference>
<dbReference type="CDD" id="cd06267">
    <property type="entry name" value="PBP1_LacI_sugar_binding-like"/>
    <property type="match status" value="1"/>
</dbReference>
<organism evidence="5 6">
    <name type="scientific">Anaerosporobacter mobilis DSM 15930</name>
    <dbReference type="NCBI Taxonomy" id="1120996"/>
    <lineage>
        <taxon>Bacteria</taxon>
        <taxon>Bacillati</taxon>
        <taxon>Bacillota</taxon>
        <taxon>Clostridia</taxon>
        <taxon>Lachnospirales</taxon>
        <taxon>Lachnospiraceae</taxon>
        <taxon>Anaerosporobacter</taxon>
    </lineage>
</organism>
<dbReference type="InterPro" id="IPR043128">
    <property type="entry name" value="Rev_trsase/Diguanyl_cyclase"/>
</dbReference>
<dbReference type="InterPro" id="IPR028082">
    <property type="entry name" value="Peripla_BP_I"/>
</dbReference>
<feature type="domain" description="GGDEF" evidence="4">
    <location>
        <begin position="507"/>
        <end position="616"/>
    </location>
</feature>